<evidence type="ECO:0000313" key="6">
    <source>
        <dbReference type="EMBL" id="AIS52210.1"/>
    </source>
</evidence>
<evidence type="ECO:0000259" key="5">
    <source>
        <dbReference type="Pfam" id="PF00496"/>
    </source>
</evidence>
<dbReference type="SUPFAM" id="SSF53850">
    <property type="entry name" value="Periplasmic binding protein-like II"/>
    <property type="match status" value="1"/>
</dbReference>
<dbReference type="InterPro" id="IPR000914">
    <property type="entry name" value="SBP_5_dom"/>
</dbReference>
<reference evidence="7" key="1">
    <citation type="journal article" date="2015" name="Genome Announc.">
        <title>Whole-Genome Sequences of 80 Environmental and Clinical Isolates of Burkholderia pseudomallei.</title>
        <authorList>
            <person name="Johnson S.L."/>
            <person name="Baker A.L."/>
            <person name="Chain P.S."/>
            <person name="Currie B.J."/>
            <person name="Daligault H.E."/>
            <person name="Davenport K.W."/>
            <person name="Davis C.B."/>
            <person name="Inglis T.J."/>
            <person name="Kaestli M."/>
            <person name="Koren S."/>
            <person name="Mayo M."/>
            <person name="Merritt A.J."/>
            <person name="Price E.P."/>
            <person name="Sarovich D.S."/>
            <person name="Warner J."/>
            <person name="Rosovitz M.J."/>
        </authorList>
    </citation>
    <scope>NUCLEOTIDE SEQUENCE [LARGE SCALE GENOMIC DNA]</scope>
    <source>
        <strain evidence="7">DSM 2030</strain>
    </source>
</reference>
<dbReference type="STRING" id="2325.TKV_c10340"/>
<dbReference type="PIRSF" id="PIRSF002741">
    <property type="entry name" value="MppA"/>
    <property type="match status" value="1"/>
</dbReference>
<name>A0A097AQW3_THEKI</name>
<evidence type="ECO:0000313" key="7">
    <source>
        <dbReference type="Proteomes" id="UP000029669"/>
    </source>
</evidence>
<dbReference type="Gene3D" id="3.90.76.10">
    <property type="entry name" value="Dipeptide-binding Protein, Domain 1"/>
    <property type="match status" value="1"/>
</dbReference>
<protein>
    <submittedName>
        <fullName evidence="6">Glutathione-binding protein GsiB</fullName>
    </submittedName>
</protein>
<evidence type="ECO:0000256" key="2">
    <source>
        <dbReference type="ARBA" id="ARBA00005695"/>
    </source>
</evidence>
<dbReference type="PROSITE" id="PS51257">
    <property type="entry name" value="PROKAR_LIPOPROTEIN"/>
    <property type="match status" value="1"/>
</dbReference>
<evidence type="ECO:0000256" key="3">
    <source>
        <dbReference type="ARBA" id="ARBA00022448"/>
    </source>
</evidence>
<dbReference type="Gene3D" id="3.10.105.10">
    <property type="entry name" value="Dipeptide-binding Protein, Domain 3"/>
    <property type="match status" value="1"/>
</dbReference>
<accession>A0A097AQW3</accession>
<dbReference type="InterPro" id="IPR030678">
    <property type="entry name" value="Peptide/Ni-bd"/>
</dbReference>
<dbReference type="GO" id="GO:1904680">
    <property type="term" value="F:peptide transmembrane transporter activity"/>
    <property type="evidence" value="ECO:0007669"/>
    <property type="project" value="TreeGrafter"/>
</dbReference>
<dbReference type="InterPro" id="IPR039424">
    <property type="entry name" value="SBP_5"/>
</dbReference>
<feature type="domain" description="Solute-binding protein family 5" evidence="5">
    <location>
        <begin position="74"/>
        <end position="430"/>
    </location>
</feature>
<dbReference type="AlphaFoldDB" id="A0A097AQW3"/>
<dbReference type="OrthoDB" id="239741at2"/>
<keyword evidence="3" id="KW-0813">Transport</keyword>
<dbReference type="Proteomes" id="UP000029669">
    <property type="component" value="Chromosome"/>
</dbReference>
<dbReference type="RefSeq" id="WP_049685003.1">
    <property type="nucleotide sequence ID" value="NZ_CP009170.1"/>
</dbReference>
<dbReference type="PANTHER" id="PTHR30290:SF10">
    <property type="entry name" value="PERIPLASMIC OLIGOPEPTIDE-BINDING PROTEIN-RELATED"/>
    <property type="match status" value="1"/>
</dbReference>
<dbReference type="KEGG" id="tki:TKV_c10340"/>
<dbReference type="PANTHER" id="PTHR30290">
    <property type="entry name" value="PERIPLASMIC BINDING COMPONENT OF ABC TRANSPORTER"/>
    <property type="match status" value="1"/>
</dbReference>
<dbReference type="eggNOG" id="COG0747">
    <property type="taxonomic scope" value="Bacteria"/>
</dbReference>
<dbReference type="GO" id="GO:0030313">
    <property type="term" value="C:cell envelope"/>
    <property type="evidence" value="ECO:0007669"/>
    <property type="project" value="UniProtKB-SubCell"/>
</dbReference>
<organism evidence="6 7">
    <name type="scientific">Thermoanaerobacter kivui</name>
    <name type="common">Acetogenium kivui</name>
    <dbReference type="NCBI Taxonomy" id="2325"/>
    <lineage>
        <taxon>Bacteria</taxon>
        <taxon>Bacillati</taxon>
        <taxon>Bacillota</taxon>
        <taxon>Clostridia</taxon>
        <taxon>Thermoanaerobacterales</taxon>
        <taxon>Thermoanaerobacteraceae</taxon>
        <taxon>Thermoanaerobacter</taxon>
    </lineage>
</organism>
<dbReference type="Gene3D" id="3.40.190.10">
    <property type="entry name" value="Periplasmic binding protein-like II"/>
    <property type="match status" value="1"/>
</dbReference>
<keyword evidence="7" id="KW-1185">Reference proteome</keyword>
<keyword evidence="4" id="KW-0732">Signal</keyword>
<evidence type="ECO:0000256" key="1">
    <source>
        <dbReference type="ARBA" id="ARBA00004196"/>
    </source>
</evidence>
<gene>
    <name evidence="6" type="primary">gsiB2</name>
    <name evidence="6" type="ORF">TKV_c10340</name>
</gene>
<dbReference type="HOGENOM" id="CLU_017028_7_3_9"/>
<comment type="subcellular location">
    <subcellularLocation>
        <location evidence="1">Cell envelope</location>
    </subcellularLocation>
</comment>
<evidence type="ECO:0000256" key="4">
    <source>
        <dbReference type="ARBA" id="ARBA00022729"/>
    </source>
</evidence>
<dbReference type="GO" id="GO:0043190">
    <property type="term" value="C:ATP-binding cassette (ABC) transporter complex"/>
    <property type="evidence" value="ECO:0007669"/>
    <property type="project" value="InterPro"/>
</dbReference>
<comment type="similarity">
    <text evidence="2">Belongs to the bacterial solute-binding protein 5 family.</text>
</comment>
<dbReference type="GO" id="GO:0042597">
    <property type="term" value="C:periplasmic space"/>
    <property type="evidence" value="ECO:0007669"/>
    <property type="project" value="UniProtKB-ARBA"/>
</dbReference>
<dbReference type="Pfam" id="PF00496">
    <property type="entry name" value="SBP_bac_5"/>
    <property type="match status" value="1"/>
</dbReference>
<dbReference type="EMBL" id="CP009170">
    <property type="protein sequence ID" value="AIS52210.1"/>
    <property type="molecule type" value="Genomic_DNA"/>
</dbReference>
<sequence length="512" mass="57743">MLKHRKTILIWCLILVILAGLLSACNGREQVQTKMQELVIGIGRDFYGGEQSPGFAHNSTGIWESLTVLNENLEPVPHLAEKIVSDDTGKVWIVYLRPGIKFHDGTLLDARAVVESVERIAKHPKLDEYGTFLNLEKVEAIGEREVRFTFRQPEPAFPAKVAYHGCPIFSPHSFDAEGKIVHPYGTGPFKFAEYKKGEALIVVRNDDYWQGKPKLEKVTFKVIPDPSTRLAALQTGEIQAVADVGGILPEQAQVIKSDPNLVLLFRPVTTTHYLLFNNKKPPFNDVRLRQAASLAIDRNQLVKEVLSGYGEPADTLFTSLARTWVVKGLWTTDMQKARELVMQAKGEGPYKVVLVVNSSLANRWPYKPIAEILQAELKALGFEVELKMLEMGAWKEALKKGEYDLTLTPYTLMTGDPDFFFGRWIHSRGQMNVQRGVGYNNPKADRLVEEAAAERDLVKRKELYVDLQQLVVSDVPLCPLYHDVCIYAAKQEVQDLTLDPFFKPSLEKAWIK</sequence>
<proteinExistence type="inferred from homology"/>
<dbReference type="GO" id="GO:0015833">
    <property type="term" value="P:peptide transport"/>
    <property type="evidence" value="ECO:0007669"/>
    <property type="project" value="TreeGrafter"/>
</dbReference>